<dbReference type="GO" id="GO:0016491">
    <property type="term" value="F:oxidoreductase activity"/>
    <property type="evidence" value="ECO:0007669"/>
    <property type="project" value="InterPro"/>
</dbReference>
<dbReference type="PROSITE" id="PS51257">
    <property type="entry name" value="PROKAR_LIPOPROTEIN"/>
    <property type="match status" value="1"/>
</dbReference>
<dbReference type="InterPro" id="IPR036249">
    <property type="entry name" value="Thioredoxin-like_sf"/>
</dbReference>
<dbReference type="PANTHER" id="PTHR42852">
    <property type="entry name" value="THIOL:DISULFIDE INTERCHANGE PROTEIN DSBE"/>
    <property type="match status" value="1"/>
</dbReference>
<dbReference type="PROSITE" id="PS51352">
    <property type="entry name" value="THIOREDOXIN_2"/>
    <property type="match status" value="1"/>
</dbReference>
<dbReference type="Pfam" id="PF14289">
    <property type="entry name" value="DUF4369"/>
    <property type="match status" value="1"/>
</dbReference>
<dbReference type="InterPro" id="IPR017937">
    <property type="entry name" value="Thioredoxin_CS"/>
</dbReference>
<dbReference type="EMBL" id="JAHLFJ010000008">
    <property type="protein sequence ID" value="MBU3855117.1"/>
    <property type="molecule type" value="Genomic_DNA"/>
</dbReference>
<name>A0A948X087_9BACT</name>
<protein>
    <submittedName>
        <fullName evidence="6">AhpC/TSA family protein</fullName>
    </submittedName>
</protein>
<comment type="caution">
    <text evidence="6">The sequence shown here is derived from an EMBL/GenBank/DDBJ whole genome shotgun (WGS) entry which is preliminary data.</text>
</comment>
<keyword evidence="2" id="KW-0201">Cytochrome c-type biogenesis</keyword>
<dbReference type="AlphaFoldDB" id="A0A948X087"/>
<dbReference type="CDD" id="cd02966">
    <property type="entry name" value="TlpA_like_family"/>
    <property type="match status" value="1"/>
</dbReference>
<dbReference type="PROSITE" id="PS00194">
    <property type="entry name" value="THIOREDOXIN_1"/>
    <property type="match status" value="1"/>
</dbReference>
<evidence type="ECO:0000313" key="7">
    <source>
        <dbReference type="Proteomes" id="UP000784286"/>
    </source>
</evidence>
<keyword evidence="4" id="KW-0676">Redox-active center</keyword>
<proteinExistence type="predicted"/>
<reference evidence="6" key="2">
    <citation type="submission" date="2021-04" db="EMBL/GenBank/DDBJ databases">
        <authorList>
            <person name="Gilroy R."/>
        </authorList>
    </citation>
    <scope>NUCLEOTIDE SEQUENCE</scope>
    <source>
        <strain evidence="6">8470</strain>
    </source>
</reference>
<accession>A0A948X087</accession>
<dbReference type="Gene3D" id="3.40.30.10">
    <property type="entry name" value="Glutaredoxin"/>
    <property type="match status" value="1"/>
</dbReference>
<dbReference type="InterPro" id="IPR025380">
    <property type="entry name" value="DUF4369"/>
</dbReference>
<keyword evidence="3" id="KW-1015">Disulfide bond</keyword>
<evidence type="ECO:0000256" key="2">
    <source>
        <dbReference type="ARBA" id="ARBA00022748"/>
    </source>
</evidence>
<dbReference type="Proteomes" id="UP000784286">
    <property type="component" value="Unassembled WGS sequence"/>
</dbReference>
<evidence type="ECO:0000259" key="5">
    <source>
        <dbReference type="PROSITE" id="PS51352"/>
    </source>
</evidence>
<dbReference type="InterPro" id="IPR013766">
    <property type="entry name" value="Thioredoxin_domain"/>
</dbReference>
<dbReference type="GO" id="GO:0017004">
    <property type="term" value="P:cytochrome complex assembly"/>
    <property type="evidence" value="ECO:0007669"/>
    <property type="project" value="UniProtKB-KW"/>
</dbReference>
<organism evidence="6 7">
    <name type="scientific">Candidatus Phocaeicola excrementipullorum</name>
    <dbReference type="NCBI Taxonomy" id="2838731"/>
    <lineage>
        <taxon>Bacteria</taxon>
        <taxon>Pseudomonadati</taxon>
        <taxon>Bacteroidota</taxon>
        <taxon>Bacteroidia</taxon>
        <taxon>Bacteroidales</taxon>
        <taxon>Bacteroidaceae</taxon>
        <taxon>Phocaeicola</taxon>
    </lineage>
</organism>
<reference evidence="6" key="1">
    <citation type="journal article" date="2021" name="PeerJ">
        <title>Extensive microbial diversity within the chicken gut microbiome revealed by metagenomics and culture.</title>
        <authorList>
            <person name="Gilroy R."/>
            <person name="Ravi A."/>
            <person name="Getino M."/>
            <person name="Pursley I."/>
            <person name="Horton D.L."/>
            <person name="Alikhan N.F."/>
            <person name="Baker D."/>
            <person name="Gharbi K."/>
            <person name="Hall N."/>
            <person name="Watson M."/>
            <person name="Adriaenssens E.M."/>
            <person name="Foster-Nyarko E."/>
            <person name="Jarju S."/>
            <person name="Secka A."/>
            <person name="Antonio M."/>
            <person name="Oren A."/>
            <person name="Chaudhuri R.R."/>
            <person name="La Ragione R."/>
            <person name="Hildebrand F."/>
            <person name="Pallen M.J."/>
        </authorList>
    </citation>
    <scope>NUCLEOTIDE SEQUENCE</scope>
    <source>
        <strain evidence="6">8470</strain>
    </source>
</reference>
<feature type="domain" description="Thioredoxin" evidence="5">
    <location>
        <begin position="226"/>
        <end position="366"/>
    </location>
</feature>
<comment type="subcellular location">
    <subcellularLocation>
        <location evidence="1">Cell envelope</location>
    </subcellularLocation>
</comment>
<dbReference type="GO" id="GO:0016209">
    <property type="term" value="F:antioxidant activity"/>
    <property type="evidence" value="ECO:0007669"/>
    <property type="project" value="InterPro"/>
</dbReference>
<evidence type="ECO:0000256" key="1">
    <source>
        <dbReference type="ARBA" id="ARBA00004196"/>
    </source>
</evidence>
<sequence>MKKMVWFAAAGVMALAACQEKAGYTIKGTAEGASDGDMVYLQNRTENGFEALDSTVVKGGAFEFKGVPDSVAALRYVTYSNGDSHMAAMIFVEPGTVTVNMSAQESRVSGTANNDVMQGFMDEYKRINDEMESIYKKATTDSTLTAAQQDSLMKVLDGKEAEGTGRILQMLSENVDKAAGAELLGMFGMGFEVADVQPLLEKVPAPLASNPSLVRLKEYVDVRVKTSEGQKYTDFALDTPEGKQVKLSDYVAKNKYTLVDFWASWCGPCRREMPNVVAAYAKYKAKGFEVVGVSLDSNLESWKKGIADLKITWPQMSDLKGWKNEAAGLYGVRSIPATVLIAQDGTIVARDLRGEDIEAKLAELLK</sequence>
<dbReference type="InterPro" id="IPR050553">
    <property type="entry name" value="Thioredoxin_ResA/DsbE_sf"/>
</dbReference>
<dbReference type="Pfam" id="PF00578">
    <property type="entry name" value="AhpC-TSA"/>
    <property type="match status" value="1"/>
</dbReference>
<evidence type="ECO:0000256" key="3">
    <source>
        <dbReference type="ARBA" id="ARBA00023157"/>
    </source>
</evidence>
<dbReference type="GO" id="GO:0030313">
    <property type="term" value="C:cell envelope"/>
    <property type="evidence" value="ECO:0007669"/>
    <property type="project" value="UniProtKB-SubCell"/>
</dbReference>
<gene>
    <name evidence="6" type="ORF">H9928_00905</name>
</gene>
<dbReference type="PANTHER" id="PTHR42852:SF6">
    <property type="entry name" value="THIOL:DISULFIDE INTERCHANGE PROTEIN DSBE"/>
    <property type="match status" value="1"/>
</dbReference>
<evidence type="ECO:0000313" key="6">
    <source>
        <dbReference type="EMBL" id="MBU3855117.1"/>
    </source>
</evidence>
<evidence type="ECO:0000256" key="4">
    <source>
        <dbReference type="ARBA" id="ARBA00023284"/>
    </source>
</evidence>
<dbReference type="InterPro" id="IPR000866">
    <property type="entry name" value="AhpC/TSA"/>
</dbReference>
<dbReference type="SUPFAM" id="SSF52833">
    <property type="entry name" value="Thioredoxin-like"/>
    <property type="match status" value="1"/>
</dbReference>